<accession>A0A367YVU6</accession>
<dbReference type="Pfam" id="PF07729">
    <property type="entry name" value="FCD"/>
    <property type="match status" value="1"/>
</dbReference>
<dbReference type="SMART" id="SM00345">
    <property type="entry name" value="HTH_GNTR"/>
    <property type="match status" value="1"/>
</dbReference>
<dbReference type="GO" id="GO:0003700">
    <property type="term" value="F:DNA-binding transcription factor activity"/>
    <property type="evidence" value="ECO:0007669"/>
    <property type="project" value="InterPro"/>
</dbReference>
<dbReference type="SUPFAM" id="SSF46785">
    <property type="entry name" value="Winged helix' DNA-binding domain"/>
    <property type="match status" value="1"/>
</dbReference>
<dbReference type="GO" id="GO:0003677">
    <property type="term" value="F:DNA binding"/>
    <property type="evidence" value="ECO:0007669"/>
    <property type="project" value="UniProtKB-KW"/>
</dbReference>
<dbReference type="InterPro" id="IPR036390">
    <property type="entry name" value="WH_DNA-bd_sf"/>
</dbReference>
<gene>
    <name evidence="5" type="ORF">DT076_08415</name>
</gene>
<keyword evidence="6" id="KW-1185">Reference proteome</keyword>
<dbReference type="InterPro" id="IPR000524">
    <property type="entry name" value="Tscrpt_reg_HTH_GntR"/>
</dbReference>
<protein>
    <submittedName>
        <fullName evidence="5">GntR family transcriptional regulator</fullName>
    </submittedName>
</protein>
<dbReference type="InterPro" id="IPR011711">
    <property type="entry name" value="GntR_C"/>
</dbReference>
<dbReference type="EMBL" id="QOUI01000004">
    <property type="protein sequence ID" value="RCK70015.1"/>
    <property type="molecule type" value="Genomic_DNA"/>
</dbReference>
<dbReference type="Gene3D" id="1.20.120.530">
    <property type="entry name" value="GntR ligand-binding domain-like"/>
    <property type="match status" value="1"/>
</dbReference>
<dbReference type="PROSITE" id="PS50949">
    <property type="entry name" value="HTH_GNTR"/>
    <property type="match status" value="1"/>
</dbReference>
<comment type="caution">
    <text evidence="5">The sequence shown here is derived from an EMBL/GenBank/DDBJ whole genome shotgun (WGS) entry which is preliminary data.</text>
</comment>
<proteinExistence type="predicted"/>
<dbReference type="PANTHER" id="PTHR43537">
    <property type="entry name" value="TRANSCRIPTIONAL REGULATOR, GNTR FAMILY"/>
    <property type="match status" value="1"/>
</dbReference>
<organism evidence="5 6">
    <name type="scientific">Desertihabitans brevis</name>
    <dbReference type="NCBI Taxonomy" id="2268447"/>
    <lineage>
        <taxon>Bacteria</taxon>
        <taxon>Bacillati</taxon>
        <taxon>Actinomycetota</taxon>
        <taxon>Actinomycetes</taxon>
        <taxon>Propionibacteriales</taxon>
        <taxon>Propionibacteriaceae</taxon>
        <taxon>Desertihabitans</taxon>
    </lineage>
</organism>
<evidence type="ECO:0000256" key="2">
    <source>
        <dbReference type="ARBA" id="ARBA00023125"/>
    </source>
</evidence>
<keyword evidence="3" id="KW-0804">Transcription</keyword>
<dbReference type="SUPFAM" id="SSF48008">
    <property type="entry name" value="GntR ligand-binding domain-like"/>
    <property type="match status" value="1"/>
</dbReference>
<dbReference type="InterPro" id="IPR008920">
    <property type="entry name" value="TF_FadR/GntR_C"/>
</dbReference>
<dbReference type="CDD" id="cd07377">
    <property type="entry name" value="WHTH_GntR"/>
    <property type="match status" value="1"/>
</dbReference>
<dbReference type="Gene3D" id="1.10.10.10">
    <property type="entry name" value="Winged helix-like DNA-binding domain superfamily/Winged helix DNA-binding domain"/>
    <property type="match status" value="1"/>
</dbReference>
<dbReference type="Pfam" id="PF00392">
    <property type="entry name" value="GntR"/>
    <property type="match status" value="1"/>
</dbReference>
<dbReference type="InterPro" id="IPR036388">
    <property type="entry name" value="WH-like_DNA-bd_sf"/>
</dbReference>
<evidence type="ECO:0000313" key="5">
    <source>
        <dbReference type="EMBL" id="RCK70015.1"/>
    </source>
</evidence>
<sequence>MPIPREATPVDRSLLRDDVYVRLRDAIVDGTFAPGEQLRDVELAAWLGVSRTPVREALLRLGANGLVVTSPGRSTVVSQIDEKSLRDARDVVAAMHELAVREVAGTLGADDIEAMRAANRRFADAIARGDVAAALQSDDQLHAVPVRALGNAAVEQVLSQFGPVVRRAELARFGVDGLASVERHEQLIALCESGDAAGAASAERDTWRSLPTTIRDD</sequence>
<evidence type="ECO:0000256" key="1">
    <source>
        <dbReference type="ARBA" id="ARBA00023015"/>
    </source>
</evidence>
<keyword evidence="2" id="KW-0238">DNA-binding</keyword>
<keyword evidence="1" id="KW-0805">Transcription regulation</keyword>
<dbReference type="PANTHER" id="PTHR43537:SF24">
    <property type="entry name" value="GLUCONATE OPERON TRANSCRIPTIONAL REPRESSOR"/>
    <property type="match status" value="1"/>
</dbReference>
<evidence type="ECO:0000313" key="6">
    <source>
        <dbReference type="Proteomes" id="UP000252770"/>
    </source>
</evidence>
<evidence type="ECO:0000259" key="4">
    <source>
        <dbReference type="PROSITE" id="PS50949"/>
    </source>
</evidence>
<evidence type="ECO:0000256" key="3">
    <source>
        <dbReference type="ARBA" id="ARBA00023163"/>
    </source>
</evidence>
<dbReference type="Proteomes" id="UP000252770">
    <property type="component" value="Unassembled WGS sequence"/>
</dbReference>
<dbReference type="RefSeq" id="WP_114126201.1">
    <property type="nucleotide sequence ID" value="NZ_QOUI01000004.1"/>
</dbReference>
<reference evidence="5 6" key="1">
    <citation type="submission" date="2018-07" db="EMBL/GenBank/DDBJ databases">
        <title>Desertimonas flava gen. nov. sp. nov.</title>
        <authorList>
            <person name="Liu S."/>
        </authorList>
    </citation>
    <scope>NUCLEOTIDE SEQUENCE [LARGE SCALE GENOMIC DNA]</scope>
    <source>
        <strain evidence="5 6">16Sb5-5</strain>
    </source>
</reference>
<feature type="domain" description="HTH gntR-type" evidence="4">
    <location>
        <begin position="13"/>
        <end position="80"/>
    </location>
</feature>
<dbReference type="AlphaFoldDB" id="A0A367YVU6"/>
<name>A0A367YVU6_9ACTN</name>